<name>A0A0N7HJ30_9RHOB</name>
<evidence type="ECO:0000313" key="2">
    <source>
        <dbReference type="Proteomes" id="UP000064920"/>
    </source>
</evidence>
<accession>A0A0N7HJ30</accession>
<protein>
    <submittedName>
        <fullName evidence="1">Uncharacterized protein</fullName>
    </submittedName>
</protein>
<dbReference type="Proteomes" id="UP000064920">
    <property type="component" value="Chromosome"/>
</dbReference>
<organism evidence="1 2">
    <name type="scientific">Celeribacter marinus</name>
    <dbReference type="NCBI Taxonomy" id="1397108"/>
    <lineage>
        <taxon>Bacteria</taxon>
        <taxon>Pseudomonadati</taxon>
        <taxon>Pseudomonadota</taxon>
        <taxon>Alphaproteobacteria</taxon>
        <taxon>Rhodobacterales</taxon>
        <taxon>Roseobacteraceae</taxon>
        <taxon>Celeribacter</taxon>
    </lineage>
</organism>
<reference evidence="1 2" key="1">
    <citation type="submission" date="2015-05" db="EMBL/GenBank/DDBJ databases">
        <authorList>
            <person name="Wang D.B."/>
            <person name="Wang M."/>
        </authorList>
    </citation>
    <scope>NUCLEOTIDE SEQUENCE [LARGE SCALE GENOMIC DNA]</scope>
    <source>
        <strain evidence="1 2">IMCC 12053</strain>
    </source>
</reference>
<evidence type="ECO:0000313" key="1">
    <source>
        <dbReference type="EMBL" id="ALI56877.1"/>
    </source>
</evidence>
<dbReference type="AlphaFoldDB" id="A0A0N7HJ30"/>
<keyword evidence="2" id="KW-1185">Reference proteome</keyword>
<proteinExistence type="predicted"/>
<gene>
    <name evidence="1" type="ORF">IMCC12053_2930</name>
</gene>
<sequence length="37" mass="4178">MKHWTTEKTFKYLNLCDNIELSGNAQISAALVTYVCA</sequence>
<dbReference type="PATRIC" id="fig|1397108.4.peg.3005"/>
<dbReference type="STRING" id="1397108.IMCC12053_2930"/>
<dbReference type="EMBL" id="CP012023">
    <property type="protein sequence ID" value="ALI56877.1"/>
    <property type="molecule type" value="Genomic_DNA"/>
</dbReference>
<dbReference type="KEGG" id="cmar:IMCC12053_2930"/>